<reference evidence="2" key="1">
    <citation type="submission" date="2015-04" db="UniProtKB">
        <authorList>
            <consortium name="EnsemblPlants"/>
        </authorList>
    </citation>
    <scope>IDENTIFICATION</scope>
</reference>
<sequence length="180" mass="18537">MHLFIVVLLAARVAHGSTGASPAICFWKKALPDPLPEALMAAVERGGSRVLHVLDPGFPVASHRLGQQQVAEHGVLVEHVVAQQGPSPKINPADGGATECDDLTLVVQWKSTSLGVWGMGSNLPPSHGVVDGGHEASDDVVGPAGAADNGDLLVAEGGCAGSAAAGARRRRPCRRSSRRI</sequence>
<dbReference type="Proteomes" id="UP000026961">
    <property type="component" value="Chromosome 4"/>
</dbReference>
<keyword evidence="1" id="KW-0732">Signal</keyword>
<proteinExistence type="predicted"/>
<feature type="signal peptide" evidence="1">
    <location>
        <begin position="1"/>
        <end position="16"/>
    </location>
</feature>
<organism evidence="2">
    <name type="scientific">Oryza glumipatula</name>
    <dbReference type="NCBI Taxonomy" id="40148"/>
    <lineage>
        <taxon>Eukaryota</taxon>
        <taxon>Viridiplantae</taxon>
        <taxon>Streptophyta</taxon>
        <taxon>Embryophyta</taxon>
        <taxon>Tracheophyta</taxon>
        <taxon>Spermatophyta</taxon>
        <taxon>Magnoliopsida</taxon>
        <taxon>Liliopsida</taxon>
        <taxon>Poales</taxon>
        <taxon>Poaceae</taxon>
        <taxon>BOP clade</taxon>
        <taxon>Oryzoideae</taxon>
        <taxon>Oryzeae</taxon>
        <taxon>Oryzinae</taxon>
        <taxon>Oryza</taxon>
    </lineage>
</organism>
<reference evidence="2" key="2">
    <citation type="submission" date="2018-05" db="EMBL/GenBank/DDBJ databases">
        <title>OgluRS3 (Oryza glumaepatula Reference Sequence Version 3).</title>
        <authorList>
            <person name="Zhang J."/>
            <person name="Kudrna D."/>
            <person name="Lee S."/>
            <person name="Talag J."/>
            <person name="Welchert J."/>
            <person name="Wing R.A."/>
        </authorList>
    </citation>
    <scope>NUCLEOTIDE SEQUENCE [LARGE SCALE GENOMIC DNA]</scope>
</reference>
<evidence type="ECO:0000256" key="1">
    <source>
        <dbReference type="SAM" id="SignalP"/>
    </source>
</evidence>
<feature type="chain" id="PRO_5002352224" evidence="1">
    <location>
        <begin position="17"/>
        <end position="180"/>
    </location>
</feature>
<keyword evidence="3" id="KW-1185">Reference proteome</keyword>
<accession>A0A0D9ZGR4</accession>
<dbReference type="AlphaFoldDB" id="A0A0D9ZGR4"/>
<dbReference type="HOGENOM" id="CLU_1498558_0_0_1"/>
<dbReference type="EnsemblPlants" id="OGLUM04G01470.1">
    <property type="protein sequence ID" value="OGLUM04G01470.1"/>
    <property type="gene ID" value="OGLUM04G01470"/>
</dbReference>
<evidence type="ECO:0000313" key="3">
    <source>
        <dbReference type="Proteomes" id="UP000026961"/>
    </source>
</evidence>
<name>A0A0D9ZGR4_9ORYZ</name>
<evidence type="ECO:0000313" key="2">
    <source>
        <dbReference type="EnsemblPlants" id="OGLUM04G01470.1"/>
    </source>
</evidence>
<dbReference type="Gramene" id="OGLUM04G01470.1">
    <property type="protein sequence ID" value="OGLUM04G01470.1"/>
    <property type="gene ID" value="OGLUM04G01470"/>
</dbReference>
<protein>
    <submittedName>
        <fullName evidence="2">Uncharacterized protein</fullName>
    </submittedName>
</protein>